<dbReference type="InterPro" id="IPR030841">
    <property type="entry name" value="NTH1"/>
</dbReference>
<dbReference type="InterPro" id="IPR011257">
    <property type="entry name" value="DNA_glycosylase"/>
</dbReference>
<keyword evidence="4 7" id="KW-0234">DNA repair</keyword>
<gene>
    <name evidence="7" type="primary">NTH1</name>
    <name evidence="10" type="ORF">UCRPA7_7471</name>
</gene>
<keyword evidence="7" id="KW-0496">Mitochondrion</keyword>
<evidence type="ECO:0000259" key="9">
    <source>
        <dbReference type="SMART" id="SM00478"/>
    </source>
</evidence>
<evidence type="ECO:0000256" key="7">
    <source>
        <dbReference type="HAMAP-Rule" id="MF_03183"/>
    </source>
</evidence>
<comment type="function">
    <text evidence="7">Bifunctional DNA N-glycosylase with associated apurinic/apyrimidinic (AP) lyase function that catalyzes the first step in base excision repair (BER), the primary repair pathway for the repair of oxidative DNA damage. The DNA N-glycosylase activity releases the damaged DNA base from DNA by cleaving the N-glycosidic bond, leaving an AP site. The AP lyase activity cleaves the phosphodiester bond 3' to the AP site by a beta-elimination. Primarily recognizes and repairs oxidative base damage of pyrimidines.</text>
</comment>
<dbReference type="GO" id="GO:0000703">
    <property type="term" value="F:oxidized pyrimidine nucleobase lesion DNA N-glycosylase activity"/>
    <property type="evidence" value="ECO:0007669"/>
    <property type="project" value="UniProtKB-UniRule"/>
</dbReference>
<comment type="caution">
    <text evidence="7">Lacks conserved residue(s) required for the propagation of feature annotation.</text>
</comment>
<dbReference type="AlphaFoldDB" id="R8BCM2"/>
<name>R8BCM2_PHAM7</name>
<evidence type="ECO:0000256" key="5">
    <source>
        <dbReference type="ARBA" id="ARBA00023239"/>
    </source>
</evidence>
<dbReference type="HOGENOM" id="CLU_012862_4_1_1"/>
<dbReference type="SMART" id="SM00478">
    <property type="entry name" value="ENDO3c"/>
    <property type="match status" value="1"/>
</dbReference>
<keyword evidence="7" id="KW-0539">Nucleus</keyword>
<dbReference type="PANTHER" id="PTHR43286:SF1">
    <property type="entry name" value="ENDONUCLEASE III-LIKE PROTEIN 1"/>
    <property type="match status" value="1"/>
</dbReference>
<dbReference type="Gene3D" id="1.10.1670.10">
    <property type="entry name" value="Helix-hairpin-Helix base-excision DNA repair enzymes (C-terminal)"/>
    <property type="match status" value="1"/>
</dbReference>
<dbReference type="OrthoDB" id="2099276at2759"/>
<dbReference type="EC" id="4.2.99.18" evidence="7"/>
<dbReference type="PANTHER" id="PTHR43286">
    <property type="entry name" value="ENDONUCLEASE III-LIKE PROTEIN 1"/>
    <property type="match status" value="1"/>
</dbReference>
<dbReference type="HAMAP" id="MF_03183">
    <property type="entry name" value="Endonuclease_III_Nth"/>
    <property type="match status" value="1"/>
</dbReference>
<dbReference type="Gene3D" id="1.10.340.30">
    <property type="entry name" value="Hypothetical protein, domain 2"/>
    <property type="match status" value="1"/>
</dbReference>
<evidence type="ECO:0000256" key="3">
    <source>
        <dbReference type="ARBA" id="ARBA00022801"/>
    </source>
</evidence>
<dbReference type="GeneID" id="19328234"/>
<feature type="compositionally biased region" description="Polar residues" evidence="8">
    <location>
        <begin position="1"/>
        <end position="10"/>
    </location>
</feature>
<dbReference type="FunFam" id="1.10.340.30:FF:000014">
    <property type="entry name" value="Endonuclease III homolog"/>
    <property type="match status" value="1"/>
</dbReference>
<evidence type="ECO:0000256" key="8">
    <source>
        <dbReference type="SAM" id="MobiDB-lite"/>
    </source>
</evidence>
<dbReference type="GO" id="GO:0005739">
    <property type="term" value="C:mitochondrion"/>
    <property type="evidence" value="ECO:0007669"/>
    <property type="project" value="UniProtKB-SubCell"/>
</dbReference>
<feature type="compositionally biased region" description="Low complexity" evidence="8">
    <location>
        <begin position="130"/>
        <end position="146"/>
    </location>
</feature>
<evidence type="ECO:0000256" key="6">
    <source>
        <dbReference type="ARBA" id="ARBA00023295"/>
    </source>
</evidence>
<reference evidence="11" key="1">
    <citation type="journal article" date="2013" name="Genome Announc.">
        <title>Draft genome sequence of the ascomycete Phaeoacremonium aleophilum strain UCR-PA7, a causal agent of the esca disease complex in grapevines.</title>
        <authorList>
            <person name="Blanco-Ulate B."/>
            <person name="Rolshausen P."/>
            <person name="Cantu D."/>
        </authorList>
    </citation>
    <scope>NUCLEOTIDE SEQUENCE [LARGE SCALE GENOMIC DNA]</scope>
    <source>
        <strain evidence="11">UCR-PA7</strain>
    </source>
</reference>
<dbReference type="InterPro" id="IPR000445">
    <property type="entry name" value="HhH_motif"/>
</dbReference>
<keyword evidence="3 7" id="KW-0378">Hydrolase</keyword>
<dbReference type="FunFam" id="1.10.1670.10:FF:000003">
    <property type="entry name" value="Endonuclease III homolog"/>
    <property type="match status" value="1"/>
</dbReference>
<keyword evidence="11" id="KW-1185">Reference proteome</keyword>
<evidence type="ECO:0000256" key="4">
    <source>
        <dbReference type="ARBA" id="ARBA00023204"/>
    </source>
</evidence>
<dbReference type="GO" id="GO:0006285">
    <property type="term" value="P:base-excision repair, AP site formation"/>
    <property type="evidence" value="ECO:0007669"/>
    <property type="project" value="UniProtKB-UniRule"/>
</dbReference>
<dbReference type="Pfam" id="PF00633">
    <property type="entry name" value="HHH"/>
    <property type="match status" value="1"/>
</dbReference>
<evidence type="ECO:0000256" key="1">
    <source>
        <dbReference type="ARBA" id="ARBA00008343"/>
    </source>
</evidence>
<evidence type="ECO:0000256" key="2">
    <source>
        <dbReference type="ARBA" id="ARBA00022763"/>
    </source>
</evidence>
<evidence type="ECO:0000313" key="10">
    <source>
        <dbReference type="EMBL" id="EON97035.1"/>
    </source>
</evidence>
<dbReference type="KEGG" id="tmn:UCRPA7_7471"/>
<dbReference type="eggNOG" id="KOG1921">
    <property type="taxonomic scope" value="Eukaryota"/>
</dbReference>
<evidence type="ECO:0000313" key="11">
    <source>
        <dbReference type="Proteomes" id="UP000014074"/>
    </source>
</evidence>
<sequence length="449" mass="49549">MRSSRLSQETAKLFGTTPHSEPVLRRSTRSSLSRFAYRESSASSKDDDETSDITFGSDIEDAIKSNATPSPPPNGRTRKRKRTTTIVKPDASAASPRIKIKTETETTSTTSSLADVRSPPKPRKVRKPARTTTDPSTGATTTAPPSDWEEMYALVKAMRLTGPAANAAVDTMGCERLAQPGASARDRRFHTLVALMLSSQTKDTVNAVAMARMQAEMPPYKEGAPPGLNLENMLAVDPAKLNEMIWQVGFHNNKTKYLKQAAEILRDKFGGDIPPTIEGLTSLPGVGPKMAYLCMGAENGWNTVEGIGVDVHVHRITNLWGWNATKTPEETRLALQSWLPRDRWKEINWLLVGFGQKVCLPVGRRCGDCELGLRGLCRSAERKKVLEGRRVREERTKVEDDGTVVKTEDVMQETALRDVVVNEEVVPSVLDDKEPAKSRRRVIKSETVA</sequence>
<dbReference type="GO" id="GO:0003677">
    <property type="term" value="F:DNA binding"/>
    <property type="evidence" value="ECO:0007669"/>
    <property type="project" value="UniProtKB-UniRule"/>
</dbReference>
<organism evidence="10 11">
    <name type="scientific">Phaeoacremonium minimum (strain UCR-PA7)</name>
    <name type="common">Esca disease fungus</name>
    <name type="synonym">Togninia minima</name>
    <dbReference type="NCBI Taxonomy" id="1286976"/>
    <lineage>
        <taxon>Eukaryota</taxon>
        <taxon>Fungi</taxon>
        <taxon>Dikarya</taxon>
        <taxon>Ascomycota</taxon>
        <taxon>Pezizomycotina</taxon>
        <taxon>Sordariomycetes</taxon>
        <taxon>Sordariomycetidae</taxon>
        <taxon>Togniniales</taxon>
        <taxon>Togniniaceae</taxon>
        <taxon>Phaeoacremonium</taxon>
    </lineage>
</organism>
<feature type="region of interest" description="Disordered" evidence="8">
    <location>
        <begin position="1"/>
        <end position="147"/>
    </location>
</feature>
<dbReference type="InterPro" id="IPR023170">
    <property type="entry name" value="HhH_base_excis_C"/>
</dbReference>
<dbReference type="RefSeq" id="XP_007918195.1">
    <property type="nucleotide sequence ID" value="XM_007920004.1"/>
</dbReference>
<comment type="subcellular location">
    <subcellularLocation>
        <location evidence="7">Nucleus</location>
    </subcellularLocation>
    <subcellularLocation>
        <location evidence="7">Mitochondrion</location>
    </subcellularLocation>
</comment>
<comment type="similarity">
    <text evidence="1 7">Belongs to the Nth/MutY family.</text>
</comment>
<keyword evidence="6 7" id="KW-0326">Glycosidase</keyword>
<dbReference type="SUPFAM" id="SSF48150">
    <property type="entry name" value="DNA-glycosylase"/>
    <property type="match status" value="1"/>
</dbReference>
<dbReference type="EC" id="3.2.2.-" evidence="7"/>
<dbReference type="GO" id="GO:0006289">
    <property type="term" value="P:nucleotide-excision repair"/>
    <property type="evidence" value="ECO:0007669"/>
    <property type="project" value="TreeGrafter"/>
</dbReference>
<dbReference type="InterPro" id="IPR003265">
    <property type="entry name" value="HhH-GPD_domain"/>
</dbReference>
<keyword evidence="2 7" id="KW-0227">DNA damage</keyword>
<dbReference type="CDD" id="cd00056">
    <property type="entry name" value="ENDO3c"/>
    <property type="match status" value="1"/>
</dbReference>
<dbReference type="Pfam" id="PF00730">
    <property type="entry name" value="HhH-GPD"/>
    <property type="match status" value="1"/>
</dbReference>
<accession>R8BCM2</accession>
<dbReference type="EMBL" id="KB933301">
    <property type="protein sequence ID" value="EON97035.1"/>
    <property type="molecule type" value="Genomic_DNA"/>
</dbReference>
<proteinExistence type="inferred from homology"/>
<keyword evidence="5 7" id="KW-0456">Lyase</keyword>
<feature type="compositionally biased region" description="Basic residues" evidence="8">
    <location>
        <begin position="120"/>
        <end position="129"/>
    </location>
</feature>
<feature type="domain" description="HhH-GPD" evidence="9">
    <location>
        <begin position="197"/>
        <end position="357"/>
    </location>
</feature>
<dbReference type="Proteomes" id="UP000014074">
    <property type="component" value="Unassembled WGS sequence"/>
</dbReference>
<dbReference type="GO" id="GO:0140078">
    <property type="term" value="F:class I DNA-(apurinic or apyrimidinic site) endonuclease activity"/>
    <property type="evidence" value="ECO:0007669"/>
    <property type="project" value="UniProtKB-EC"/>
</dbReference>
<protein>
    <recommendedName>
        <fullName evidence="7">Endonuclease III homolog</fullName>
        <ecNumber evidence="7">3.2.2.-</ecNumber>
        <ecNumber evidence="7">4.2.99.18</ecNumber>
    </recommendedName>
    <alternativeName>
        <fullName evidence="7">Bifunctional DNA N-glycosylase/DNA-(apurinic or apyrimidinic site) lyase</fullName>
        <shortName evidence="7">DNA glycosylase/AP lyase</shortName>
    </alternativeName>
</protein>
<dbReference type="GO" id="GO:0005634">
    <property type="term" value="C:nucleus"/>
    <property type="evidence" value="ECO:0007669"/>
    <property type="project" value="UniProtKB-SubCell"/>
</dbReference>
<comment type="catalytic activity">
    <reaction evidence="7">
        <text>2'-deoxyribonucleotide-(2'-deoxyribose 5'-phosphate)-2'-deoxyribonucleotide-DNA = a 3'-end 2'-deoxyribonucleotide-(2,3-dehydro-2,3-deoxyribose 5'-phosphate)-DNA + a 5'-end 5'-phospho-2'-deoxyribonucleoside-DNA + H(+)</text>
        <dbReference type="Rhea" id="RHEA:66592"/>
        <dbReference type="Rhea" id="RHEA-COMP:13180"/>
        <dbReference type="Rhea" id="RHEA-COMP:16897"/>
        <dbReference type="Rhea" id="RHEA-COMP:17067"/>
        <dbReference type="ChEBI" id="CHEBI:15378"/>
        <dbReference type="ChEBI" id="CHEBI:136412"/>
        <dbReference type="ChEBI" id="CHEBI:157695"/>
        <dbReference type="ChEBI" id="CHEBI:167181"/>
        <dbReference type="EC" id="4.2.99.18"/>
    </reaction>
</comment>